<evidence type="ECO:0000256" key="3">
    <source>
        <dbReference type="ARBA" id="ARBA00023004"/>
    </source>
</evidence>
<dbReference type="AlphaFoldDB" id="A0A3G1B6H2"/>
<keyword evidence="2" id="KW-0479">Metal-binding</keyword>
<dbReference type="Pfam" id="PF00355">
    <property type="entry name" value="Rieske"/>
    <property type="match status" value="1"/>
</dbReference>
<comment type="cofactor">
    <cofactor evidence="5">
        <name>[2Fe-2S] cluster</name>
        <dbReference type="ChEBI" id="CHEBI:190135"/>
    </cofactor>
</comment>
<reference evidence="7 8" key="1">
    <citation type="journal article" date="2016" name="Sci. Rep.">
        <title>A novel ammonia-oxidizing archaeon from wastewater treatment plant: Its enrichment, physiological and genomic characteristics.</title>
        <authorList>
            <person name="Li Y."/>
            <person name="Ding K."/>
            <person name="Wen X."/>
            <person name="Zhang B."/>
            <person name="Shen B."/>
            <person name="Yang Y."/>
        </authorList>
    </citation>
    <scope>NUCLEOTIDE SEQUENCE [LARGE SCALE GENOMIC DNA]</scope>
    <source>
        <strain evidence="7 8">SAT1</strain>
    </source>
</reference>
<dbReference type="Gene3D" id="2.102.10.10">
    <property type="entry name" value="Rieske [2Fe-2S] iron-sulphur domain"/>
    <property type="match status" value="1"/>
</dbReference>
<dbReference type="Proteomes" id="UP000266745">
    <property type="component" value="Chromosome"/>
</dbReference>
<evidence type="ECO:0000313" key="8">
    <source>
        <dbReference type="Proteomes" id="UP000266745"/>
    </source>
</evidence>
<feature type="domain" description="Rieske" evidence="6">
    <location>
        <begin position="4"/>
        <end position="100"/>
    </location>
</feature>
<accession>A0A3G1B6H2</accession>
<proteinExistence type="predicted"/>
<dbReference type="CDD" id="cd03528">
    <property type="entry name" value="Rieske_RO_ferredoxin"/>
    <property type="match status" value="1"/>
</dbReference>
<keyword evidence="4" id="KW-0411">Iron-sulfur</keyword>
<keyword evidence="1" id="KW-0001">2Fe-2S</keyword>
<evidence type="ECO:0000256" key="5">
    <source>
        <dbReference type="ARBA" id="ARBA00034078"/>
    </source>
</evidence>
<dbReference type="InterPro" id="IPR017941">
    <property type="entry name" value="Rieske_2Fe-2S"/>
</dbReference>
<dbReference type="KEGG" id="tah:SU86_004420"/>
<evidence type="ECO:0000256" key="2">
    <source>
        <dbReference type="ARBA" id="ARBA00022723"/>
    </source>
</evidence>
<keyword evidence="3" id="KW-0408">Iron</keyword>
<evidence type="ECO:0000259" key="6">
    <source>
        <dbReference type="PROSITE" id="PS51296"/>
    </source>
</evidence>
<protein>
    <submittedName>
        <fullName evidence="7">(2Fe-2S)-binding protein</fullName>
    </submittedName>
</protein>
<dbReference type="RefSeq" id="WP_048188589.1">
    <property type="nucleotide sequence ID" value="NZ_CP011097.1"/>
</dbReference>
<name>A0A3G1B6H2_9ARCH</name>
<dbReference type="OrthoDB" id="6837at2157"/>
<keyword evidence="8" id="KW-1185">Reference proteome</keyword>
<gene>
    <name evidence="7" type="ORF">SU86_004420</name>
</gene>
<dbReference type="SUPFAM" id="SSF50022">
    <property type="entry name" value="ISP domain"/>
    <property type="match status" value="1"/>
</dbReference>
<dbReference type="InterPro" id="IPR036922">
    <property type="entry name" value="Rieske_2Fe-2S_sf"/>
</dbReference>
<dbReference type="PROSITE" id="PS51296">
    <property type="entry name" value="RIESKE"/>
    <property type="match status" value="1"/>
</dbReference>
<dbReference type="PANTHER" id="PTHR21496">
    <property type="entry name" value="FERREDOXIN-RELATED"/>
    <property type="match status" value="1"/>
</dbReference>
<dbReference type="GeneID" id="24875640"/>
<evidence type="ECO:0000313" key="7">
    <source>
        <dbReference type="EMBL" id="AJZ75735.1"/>
    </source>
</evidence>
<evidence type="ECO:0000256" key="1">
    <source>
        <dbReference type="ARBA" id="ARBA00022714"/>
    </source>
</evidence>
<organism evidence="7 8">
    <name type="scientific">Candidatus Nitrosotenuis cloacae</name>
    <dbReference type="NCBI Taxonomy" id="1603555"/>
    <lineage>
        <taxon>Archaea</taxon>
        <taxon>Nitrososphaerota</taxon>
        <taxon>Candidatus Nitrosotenuis</taxon>
    </lineage>
</organism>
<dbReference type="EMBL" id="CP011097">
    <property type="protein sequence ID" value="AJZ75735.1"/>
    <property type="molecule type" value="Genomic_DNA"/>
</dbReference>
<dbReference type="GO" id="GO:0046872">
    <property type="term" value="F:metal ion binding"/>
    <property type="evidence" value="ECO:0007669"/>
    <property type="project" value="UniProtKB-KW"/>
</dbReference>
<sequence length="102" mass="10968">MGKIIVGKISEIPAGKMQKVSVDGREILVANIGGNYYACDDTCTHAGASLAEGVLEGQTITCGWHGAKFNCMSGKLEKFPAKIKDLKSYRTVIESDNVFVEL</sequence>
<dbReference type="GO" id="GO:0051537">
    <property type="term" value="F:2 iron, 2 sulfur cluster binding"/>
    <property type="evidence" value="ECO:0007669"/>
    <property type="project" value="UniProtKB-KW"/>
</dbReference>
<evidence type="ECO:0000256" key="4">
    <source>
        <dbReference type="ARBA" id="ARBA00023014"/>
    </source>
</evidence>
<dbReference type="STRING" id="1603555.SU86_004420"/>
<dbReference type="PANTHER" id="PTHR21496:SF0">
    <property type="entry name" value="RIESKE DOMAIN-CONTAINING PROTEIN"/>
    <property type="match status" value="1"/>
</dbReference>